<dbReference type="AlphaFoldDB" id="A0A511N3C7"/>
<accession>A0A511N3C7</accession>
<organism evidence="2 3">
    <name type="scientific">Deinococcus cellulosilyticus (strain DSM 18568 / NBRC 106333 / KACC 11606 / 5516J-15)</name>
    <dbReference type="NCBI Taxonomy" id="1223518"/>
    <lineage>
        <taxon>Bacteria</taxon>
        <taxon>Thermotogati</taxon>
        <taxon>Deinococcota</taxon>
        <taxon>Deinococci</taxon>
        <taxon>Deinococcales</taxon>
        <taxon>Deinococcaceae</taxon>
        <taxon>Deinococcus</taxon>
    </lineage>
</organism>
<feature type="chain" id="PRO_5021902995" evidence="1">
    <location>
        <begin position="18"/>
        <end position="183"/>
    </location>
</feature>
<proteinExistence type="predicted"/>
<sequence length="183" mass="19664">MKKLLLLACAFCGFASAQLSDWKENPARKTENYAQYTSGDEKGLVYAIPLEGFVGQAVLSVVKLSTNKVFSTVECDTYVNLGVQGGSFVVQRNTIRTVAKAASLTDRTVQTLLGTNLESERTRDALLNLCADNADASEPSAPVTLYVPLQTPDFGISTSFTKGLLVKLKSRLGLLVAPELSPL</sequence>
<comment type="caution">
    <text evidence="2">The sequence shown here is derived from an EMBL/GenBank/DDBJ whole genome shotgun (WGS) entry which is preliminary data.</text>
</comment>
<evidence type="ECO:0000256" key="1">
    <source>
        <dbReference type="SAM" id="SignalP"/>
    </source>
</evidence>
<keyword evidence="3" id="KW-1185">Reference proteome</keyword>
<dbReference type="EMBL" id="BJXB01000010">
    <property type="protein sequence ID" value="GEM46916.1"/>
    <property type="molecule type" value="Genomic_DNA"/>
</dbReference>
<protein>
    <submittedName>
        <fullName evidence="2">Uncharacterized protein</fullName>
    </submittedName>
</protein>
<evidence type="ECO:0000313" key="2">
    <source>
        <dbReference type="EMBL" id="GEM46916.1"/>
    </source>
</evidence>
<name>A0A511N3C7_DEIC1</name>
<feature type="signal peptide" evidence="1">
    <location>
        <begin position="1"/>
        <end position="17"/>
    </location>
</feature>
<dbReference type="OrthoDB" id="10002519at2"/>
<evidence type="ECO:0000313" key="3">
    <source>
        <dbReference type="Proteomes" id="UP000321306"/>
    </source>
</evidence>
<keyword evidence="1" id="KW-0732">Signal</keyword>
<gene>
    <name evidence="2" type="ORF">DC3_25510</name>
</gene>
<dbReference type="RefSeq" id="WP_146884750.1">
    <property type="nucleotide sequence ID" value="NZ_BJXB01000010.1"/>
</dbReference>
<reference evidence="2 3" key="1">
    <citation type="submission" date="2019-07" db="EMBL/GenBank/DDBJ databases">
        <title>Whole genome shotgun sequence of Deinococcus cellulosilyticus NBRC 106333.</title>
        <authorList>
            <person name="Hosoyama A."/>
            <person name="Uohara A."/>
            <person name="Ohji S."/>
            <person name="Ichikawa N."/>
        </authorList>
    </citation>
    <scope>NUCLEOTIDE SEQUENCE [LARGE SCALE GENOMIC DNA]</scope>
    <source>
        <strain evidence="2 3">NBRC 106333</strain>
    </source>
</reference>
<dbReference type="Proteomes" id="UP000321306">
    <property type="component" value="Unassembled WGS sequence"/>
</dbReference>